<feature type="transmembrane region" description="Helical" evidence="6">
    <location>
        <begin position="44"/>
        <end position="69"/>
    </location>
</feature>
<feature type="transmembrane region" description="Helical" evidence="6">
    <location>
        <begin position="414"/>
        <end position="436"/>
    </location>
</feature>
<evidence type="ECO:0000256" key="5">
    <source>
        <dbReference type="ARBA" id="ARBA00023136"/>
    </source>
</evidence>
<dbReference type="PRINTS" id="PR00176">
    <property type="entry name" value="NANEUSMPORT"/>
</dbReference>
<dbReference type="EMBL" id="BAAADV010000004">
    <property type="protein sequence ID" value="GAA0675333.1"/>
    <property type="molecule type" value="Genomic_DNA"/>
</dbReference>
<sequence>MSLEDVTREKWATRIGFILAAVGSAVGLGNIWRFPFQVGQEGGAAFLVIYLLFVGLIGIPAMLVEFVVGRRSERNPINAFDRLGHGEWRFVGALGVFTGFVILAFYSVVAGWVTRYTFASLTGAYFGEPSVYFNSIAEGPAAIGFHALFMVATAVIVAAGIQRGIELAVKVMVPALLALLVGLIGYAFTLEGAAEGYQYYLSPEIGVIASNWMSILPAAAGQAFFTLSLGMGVMITYASYLGEDRNLAVDGGWIAALNTLVSILAGLVVFPVLFTIGVEPGSGGAGELFVGVGGAIAQVPGSRLVGFVFFGVVVIAALSSAISILEVLVSYAIDNYGMERKKATAVISSVVFLVGIPTAIDLDVLNLYDQITASLLLPLGVFLTVVFVGWVYPDSAEEVAKGTSKGSDGTLPTAWLWYIRIPILLVVGLVLVISAIDLYGTLTDMFL</sequence>
<dbReference type="SUPFAM" id="SSF161070">
    <property type="entry name" value="SNF-like"/>
    <property type="match status" value="1"/>
</dbReference>
<evidence type="ECO:0000313" key="7">
    <source>
        <dbReference type="EMBL" id="GAA0675333.1"/>
    </source>
</evidence>
<feature type="transmembrane region" description="Helical" evidence="6">
    <location>
        <begin position="90"/>
        <end position="113"/>
    </location>
</feature>
<gene>
    <name evidence="7" type="ORF">GCM10009020_23710</name>
</gene>
<protein>
    <submittedName>
        <fullName evidence="7">Sodium-dependent transporter</fullName>
    </submittedName>
</protein>
<dbReference type="RefSeq" id="WP_343774235.1">
    <property type="nucleotide sequence ID" value="NZ_BAAADV010000004.1"/>
</dbReference>
<dbReference type="PANTHER" id="PTHR42948">
    <property type="entry name" value="TRANSPORTER"/>
    <property type="match status" value="1"/>
</dbReference>
<reference evidence="7 8" key="1">
    <citation type="journal article" date="2019" name="Int. J. Syst. Evol. Microbiol.">
        <title>The Global Catalogue of Microorganisms (GCM) 10K type strain sequencing project: providing services to taxonomists for standard genome sequencing and annotation.</title>
        <authorList>
            <consortium name="The Broad Institute Genomics Platform"/>
            <consortium name="The Broad Institute Genome Sequencing Center for Infectious Disease"/>
            <person name="Wu L."/>
            <person name="Ma J."/>
        </authorList>
    </citation>
    <scope>NUCLEOTIDE SEQUENCE [LARGE SCALE GENOMIC DNA]</scope>
    <source>
        <strain evidence="7 8">JCM 16328</strain>
    </source>
</reference>
<feature type="transmembrane region" description="Helical" evidence="6">
    <location>
        <begin position="252"/>
        <end position="274"/>
    </location>
</feature>
<evidence type="ECO:0000313" key="8">
    <source>
        <dbReference type="Proteomes" id="UP001500420"/>
    </source>
</evidence>
<name>A0AAV3TBT8_9EURY</name>
<dbReference type="CDD" id="cd10336">
    <property type="entry name" value="SLC6sbd_Tyt1-Like"/>
    <property type="match status" value="1"/>
</dbReference>
<dbReference type="InterPro" id="IPR037272">
    <property type="entry name" value="SNS_sf"/>
</dbReference>
<feature type="transmembrane region" description="Helical" evidence="6">
    <location>
        <begin position="12"/>
        <end position="32"/>
    </location>
</feature>
<feature type="transmembrane region" description="Helical" evidence="6">
    <location>
        <begin position="343"/>
        <end position="360"/>
    </location>
</feature>
<feature type="transmembrane region" description="Helical" evidence="6">
    <location>
        <begin position="141"/>
        <end position="161"/>
    </location>
</feature>
<feature type="transmembrane region" description="Helical" evidence="6">
    <location>
        <begin position="372"/>
        <end position="393"/>
    </location>
</feature>
<evidence type="ECO:0000256" key="1">
    <source>
        <dbReference type="ARBA" id="ARBA00004141"/>
    </source>
</evidence>
<keyword evidence="2" id="KW-0813">Transport</keyword>
<proteinExistence type="predicted"/>
<evidence type="ECO:0000256" key="6">
    <source>
        <dbReference type="SAM" id="Phobius"/>
    </source>
</evidence>
<evidence type="ECO:0000256" key="2">
    <source>
        <dbReference type="ARBA" id="ARBA00022448"/>
    </source>
</evidence>
<feature type="transmembrane region" description="Helical" evidence="6">
    <location>
        <begin position="214"/>
        <end position="240"/>
    </location>
</feature>
<dbReference type="InterPro" id="IPR047218">
    <property type="entry name" value="YocR/YhdH-like"/>
</dbReference>
<feature type="transmembrane region" description="Helical" evidence="6">
    <location>
        <begin position="173"/>
        <end position="194"/>
    </location>
</feature>
<accession>A0AAV3TBT8</accession>
<dbReference type="PANTHER" id="PTHR42948:SF1">
    <property type="entry name" value="TRANSPORTER"/>
    <property type="match status" value="1"/>
</dbReference>
<keyword evidence="8" id="KW-1185">Reference proteome</keyword>
<evidence type="ECO:0000256" key="4">
    <source>
        <dbReference type="ARBA" id="ARBA00022989"/>
    </source>
</evidence>
<organism evidence="7 8">
    <name type="scientific">Natronoarchaeum mannanilyticum</name>
    <dbReference type="NCBI Taxonomy" id="926360"/>
    <lineage>
        <taxon>Archaea</taxon>
        <taxon>Methanobacteriati</taxon>
        <taxon>Methanobacteriota</taxon>
        <taxon>Stenosarchaea group</taxon>
        <taxon>Halobacteria</taxon>
        <taxon>Halobacteriales</taxon>
        <taxon>Natronoarchaeaceae</taxon>
    </lineage>
</organism>
<evidence type="ECO:0000256" key="3">
    <source>
        <dbReference type="ARBA" id="ARBA00022692"/>
    </source>
</evidence>
<dbReference type="Pfam" id="PF00209">
    <property type="entry name" value="SNF"/>
    <property type="match status" value="2"/>
</dbReference>
<dbReference type="Proteomes" id="UP001500420">
    <property type="component" value="Unassembled WGS sequence"/>
</dbReference>
<feature type="transmembrane region" description="Helical" evidence="6">
    <location>
        <begin position="307"/>
        <end position="331"/>
    </location>
</feature>
<keyword evidence="4 6" id="KW-1133">Transmembrane helix</keyword>
<comment type="caution">
    <text evidence="7">The sequence shown here is derived from an EMBL/GenBank/DDBJ whole genome shotgun (WGS) entry which is preliminary data.</text>
</comment>
<keyword evidence="3 6" id="KW-0812">Transmembrane</keyword>
<dbReference type="GO" id="GO:0016020">
    <property type="term" value="C:membrane"/>
    <property type="evidence" value="ECO:0007669"/>
    <property type="project" value="UniProtKB-SubCell"/>
</dbReference>
<dbReference type="AlphaFoldDB" id="A0AAV3TBT8"/>
<dbReference type="NCBIfam" id="NF037979">
    <property type="entry name" value="Na_transp"/>
    <property type="match status" value="1"/>
</dbReference>
<comment type="subcellular location">
    <subcellularLocation>
        <location evidence="1">Membrane</location>
        <topology evidence="1">Multi-pass membrane protein</topology>
    </subcellularLocation>
</comment>
<dbReference type="PROSITE" id="PS50267">
    <property type="entry name" value="NA_NEUROTRAN_SYMP_3"/>
    <property type="match status" value="1"/>
</dbReference>
<dbReference type="InterPro" id="IPR000175">
    <property type="entry name" value="Na/ntran_symport"/>
</dbReference>
<keyword evidence="5 6" id="KW-0472">Membrane</keyword>